<protein>
    <submittedName>
        <fullName evidence="13">Diacylglycerol kinase family protein</fullName>
    </submittedName>
</protein>
<comment type="cofactor">
    <cofactor evidence="1">
        <name>Mg(2+)</name>
        <dbReference type="ChEBI" id="CHEBI:18420"/>
    </cofactor>
</comment>
<dbReference type="AlphaFoldDB" id="A0AAW9S4U6"/>
<keyword evidence="3" id="KW-0808">Transferase</keyword>
<evidence type="ECO:0000256" key="4">
    <source>
        <dbReference type="ARBA" id="ARBA00022723"/>
    </source>
</evidence>
<dbReference type="InterPro" id="IPR017438">
    <property type="entry name" value="ATP-NAD_kinase_N"/>
</dbReference>
<dbReference type="GO" id="GO:0008654">
    <property type="term" value="P:phospholipid biosynthetic process"/>
    <property type="evidence" value="ECO:0007669"/>
    <property type="project" value="UniProtKB-KW"/>
</dbReference>
<evidence type="ECO:0000256" key="7">
    <source>
        <dbReference type="ARBA" id="ARBA00022840"/>
    </source>
</evidence>
<evidence type="ECO:0000256" key="9">
    <source>
        <dbReference type="ARBA" id="ARBA00023098"/>
    </source>
</evidence>
<dbReference type="SUPFAM" id="SSF111331">
    <property type="entry name" value="NAD kinase/diacylglycerol kinase-like"/>
    <property type="match status" value="1"/>
</dbReference>
<reference evidence="13 14" key="1">
    <citation type="submission" date="2024-04" db="EMBL/GenBank/DDBJ databases">
        <title>Novel genus in family Flammeovirgaceae.</title>
        <authorList>
            <person name="Nguyen T.H."/>
            <person name="Vuong T.Q."/>
            <person name="Le H."/>
            <person name="Kim S.-G."/>
        </authorList>
    </citation>
    <scope>NUCLEOTIDE SEQUENCE [LARGE SCALE GENOMIC DNA]</scope>
    <source>
        <strain evidence="13 14">JCM 23209</strain>
    </source>
</reference>
<feature type="domain" description="DAGKc" evidence="12">
    <location>
        <begin position="1"/>
        <end position="129"/>
    </location>
</feature>
<dbReference type="InterPro" id="IPR001206">
    <property type="entry name" value="Diacylglycerol_kinase_cat_dom"/>
</dbReference>
<accession>A0AAW9S4U6</accession>
<name>A0AAW9S4U6_9BACT</name>
<keyword evidence="8" id="KW-0460">Magnesium</keyword>
<dbReference type="GO" id="GO:0046872">
    <property type="term" value="F:metal ion binding"/>
    <property type="evidence" value="ECO:0007669"/>
    <property type="project" value="UniProtKB-KW"/>
</dbReference>
<keyword evidence="10" id="KW-0594">Phospholipid biosynthesis</keyword>
<dbReference type="GO" id="GO:0016301">
    <property type="term" value="F:kinase activity"/>
    <property type="evidence" value="ECO:0007669"/>
    <property type="project" value="UniProtKB-KW"/>
</dbReference>
<evidence type="ECO:0000256" key="8">
    <source>
        <dbReference type="ARBA" id="ARBA00022842"/>
    </source>
</evidence>
<dbReference type="GO" id="GO:0005886">
    <property type="term" value="C:plasma membrane"/>
    <property type="evidence" value="ECO:0007669"/>
    <property type="project" value="TreeGrafter"/>
</dbReference>
<dbReference type="InterPro" id="IPR050187">
    <property type="entry name" value="Lipid_Phosphate_FormReg"/>
</dbReference>
<dbReference type="PANTHER" id="PTHR12358:SF106">
    <property type="entry name" value="LIPID KINASE YEGS"/>
    <property type="match status" value="1"/>
</dbReference>
<keyword evidence="6 13" id="KW-0418">Kinase</keyword>
<dbReference type="EMBL" id="JBDKWZ010000004">
    <property type="protein sequence ID" value="MEN7548101.1"/>
    <property type="molecule type" value="Genomic_DNA"/>
</dbReference>
<evidence type="ECO:0000313" key="14">
    <source>
        <dbReference type="Proteomes" id="UP001403385"/>
    </source>
</evidence>
<evidence type="ECO:0000256" key="2">
    <source>
        <dbReference type="ARBA" id="ARBA00022516"/>
    </source>
</evidence>
<dbReference type="InterPro" id="IPR016064">
    <property type="entry name" value="NAD/diacylglycerol_kinase_sf"/>
</dbReference>
<dbReference type="GO" id="GO:0005524">
    <property type="term" value="F:ATP binding"/>
    <property type="evidence" value="ECO:0007669"/>
    <property type="project" value="UniProtKB-KW"/>
</dbReference>
<dbReference type="NCBIfam" id="TIGR00147">
    <property type="entry name" value="YegS/Rv2252/BmrU family lipid kinase"/>
    <property type="match status" value="1"/>
</dbReference>
<proteinExistence type="predicted"/>
<dbReference type="Proteomes" id="UP001403385">
    <property type="component" value="Unassembled WGS sequence"/>
</dbReference>
<dbReference type="Pfam" id="PF19279">
    <property type="entry name" value="YegS_C"/>
    <property type="match status" value="1"/>
</dbReference>
<keyword evidence="11" id="KW-1208">Phospholipid metabolism</keyword>
<dbReference type="RefSeq" id="WP_346820882.1">
    <property type="nucleotide sequence ID" value="NZ_JBDKWZ010000004.1"/>
</dbReference>
<keyword evidence="4" id="KW-0479">Metal-binding</keyword>
<dbReference type="Pfam" id="PF00781">
    <property type="entry name" value="DAGK_cat"/>
    <property type="match status" value="1"/>
</dbReference>
<sequence>MRKLVFIINPIAGNGKKDHLLNTIQEKLDGQKFRWEIQYTKGPKDATRIAKLAAAQGTDIVVAVGGDGTINEVAQGLVDSPACLGIVPMGSGNGLARHLQLPLQPEKAIGLLNQASCIQMDTCRVGKRLFLCTSGTGFEAKVSYTFSTLNGRGLWNYVRASLGEYFNYRPKLYTITIDGKTHKINAFSVTIANACQYGNNAFISPSANISDGLMDVCVIKAFPKFKALSLAYRLFNGTLEKSPYYQCQRGKKVRIECTDEHYLHYDGEPLKTDFPVDYTIQPKSLKVMCSAH</sequence>
<evidence type="ECO:0000256" key="11">
    <source>
        <dbReference type="ARBA" id="ARBA00023264"/>
    </source>
</evidence>
<dbReference type="Gene3D" id="3.40.50.10330">
    <property type="entry name" value="Probable inorganic polyphosphate/atp-NAD kinase, domain 1"/>
    <property type="match status" value="1"/>
</dbReference>
<dbReference type="InterPro" id="IPR005218">
    <property type="entry name" value="Diacylglycerol/lipid_kinase"/>
</dbReference>
<evidence type="ECO:0000256" key="3">
    <source>
        <dbReference type="ARBA" id="ARBA00022679"/>
    </source>
</evidence>
<dbReference type="Gene3D" id="2.60.200.40">
    <property type="match status" value="1"/>
</dbReference>
<keyword evidence="5" id="KW-0547">Nucleotide-binding</keyword>
<evidence type="ECO:0000313" key="13">
    <source>
        <dbReference type="EMBL" id="MEN7548101.1"/>
    </source>
</evidence>
<keyword evidence="9" id="KW-0443">Lipid metabolism</keyword>
<dbReference type="PROSITE" id="PS50146">
    <property type="entry name" value="DAGK"/>
    <property type="match status" value="1"/>
</dbReference>
<dbReference type="SMART" id="SM00046">
    <property type="entry name" value="DAGKc"/>
    <property type="match status" value="1"/>
</dbReference>
<evidence type="ECO:0000256" key="5">
    <source>
        <dbReference type="ARBA" id="ARBA00022741"/>
    </source>
</evidence>
<evidence type="ECO:0000259" key="12">
    <source>
        <dbReference type="PROSITE" id="PS50146"/>
    </source>
</evidence>
<dbReference type="PANTHER" id="PTHR12358">
    <property type="entry name" value="SPHINGOSINE KINASE"/>
    <property type="match status" value="1"/>
</dbReference>
<evidence type="ECO:0000256" key="6">
    <source>
        <dbReference type="ARBA" id="ARBA00022777"/>
    </source>
</evidence>
<evidence type="ECO:0000256" key="10">
    <source>
        <dbReference type="ARBA" id="ARBA00023209"/>
    </source>
</evidence>
<comment type="caution">
    <text evidence="13">The sequence shown here is derived from an EMBL/GenBank/DDBJ whole genome shotgun (WGS) entry which is preliminary data.</text>
</comment>
<keyword evidence="7" id="KW-0067">ATP-binding</keyword>
<dbReference type="InterPro" id="IPR045540">
    <property type="entry name" value="YegS/DAGK_C"/>
</dbReference>
<keyword evidence="2" id="KW-0444">Lipid biosynthesis</keyword>
<keyword evidence="14" id="KW-1185">Reference proteome</keyword>
<gene>
    <name evidence="13" type="ORF">AAG747_09275</name>
</gene>
<evidence type="ECO:0000256" key="1">
    <source>
        <dbReference type="ARBA" id="ARBA00001946"/>
    </source>
</evidence>
<organism evidence="13 14">
    <name type="scientific">Rapidithrix thailandica</name>
    <dbReference type="NCBI Taxonomy" id="413964"/>
    <lineage>
        <taxon>Bacteria</taxon>
        <taxon>Pseudomonadati</taxon>
        <taxon>Bacteroidota</taxon>
        <taxon>Cytophagia</taxon>
        <taxon>Cytophagales</taxon>
        <taxon>Flammeovirgaceae</taxon>
        <taxon>Rapidithrix</taxon>
    </lineage>
</organism>